<organism evidence="1">
    <name type="scientific">Halomonas sp. RT37</name>
    <dbReference type="NCBI Taxonomy" id="2950872"/>
    <lineage>
        <taxon>Bacteria</taxon>
        <taxon>Pseudomonadati</taxon>
        <taxon>Pseudomonadota</taxon>
        <taxon>Gammaproteobacteria</taxon>
        <taxon>Oceanospirillales</taxon>
        <taxon>Halomonadaceae</taxon>
        <taxon>Halomonas</taxon>
    </lineage>
</organism>
<protein>
    <recommendedName>
        <fullName evidence="2">HK97 gp10 family phage protein</fullName>
    </recommendedName>
</protein>
<dbReference type="AlphaFoldDB" id="A0AAU7KCC2"/>
<sequence>MTTRKGWSKSLSGFAREVEYALDKKQGEMVLFALQQLILHSPVDTGAYKGSHLVTVNGSDNSAVPEPDKSGARVRRDAEAVLSAARGKPFKAVILQSNIIYGESLEHGHSQQAPLGVYSIAFESLRARYIN</sequence>
<evidence type="ECO:0000313" key="1">
    <source>
        <dbReference type="EMBL" id="XBO69229.1"/>
    </source>
</evidence>
<proteinExistence type="predicted"/>
<name>A0AAU7KCC2_9GAMM</name>
<dbReference type="RefSeq" id="WP_348826520.1">
    <property type="nucleotide sequence ID" value="NZ_CP098827.1"/>
</dbReference>
<accession>A0AAU7KCC2</accession>
<reference evidence="1" key="1">
    <citation type="submission" date="2022-06" db="EMBL/GenBank/DDBJ databases">
        <title>A novel DMS-producing enzyme.</title>
        <authorList>
            <person name="Zhang Y."/>
        </authorList>
    </citation>
    <scope>NUCLEOTIDE SEQUENCE</scope>
    <source>
        <strain evidence="1">RT37</strain>
    </source>
</reference>
<evidence type="ECO:0008006" key="2">
    <source>
        <dbReference type="Google" id="ProtNLM"/>
    </source>
</evidence>
<dbReference type="EMBL" id="CP098827">
    <property type="protein sequence ID" value="XBO69229.1"/>
    <property type="molecule type" value="Genomic_DNA"/>
</dbReference>
<gene>
    <name evidence="1" type="ORF">NFG58_11330</name>
</gene>